<comment type="subunit">
    <text evidence="2">Homodimer.</text>
</comment>
<evidence type="ECO:0000256" key="3">
    <source>
        <dbReference type="ARBA" id="ARBA00022576"/>
    </source>
</evidence>
<evidence type="ECO:0000256" key="1">
    <source>
        <dbReference type="ARBA" id="ARBA00001933"/>
    </source>
</evidence>
<name>A0A7S3D2D8_9EUKA</name>
<dbReference type="GO" id="GO:0006520">
    <property type="term" value="P:amino acid metabolic process"/>
    <property type="evidence" value="ECO:0007669"/>
    <property type="project" value="InterPro"/>
</dbReference>
<evidence type="ECO:0000256" key="6">
    <source>
        <dbReference type="SAM" id="SignalP"/>
    </source>
</evidence>
<comment type="cofactor">
    <cofactor evidence="1">
        <name>pyridoxal 5'-phosphate</name>
        <dbReference type="ChEBI" id="CHEBI:597326"/>
    </cofactor>
</comment>
<dbReference type="InterPro" id="IPR015424">
    <property type="entry name" value="PyrdxlP-dep_Trfase"/>
</dbReference>
<proteinExistence type="predicted"/>
<evidence type="ECO:0000256" key="4">
    <source>
        <dbReference type="ARBA" id="ARBA00022679"/>
    </source>
</evidence>
<evidence type="ECO:0000256" key="5">
    <source>
        <dbReference type="ARBA" id="ARBA00022898"/>
    </source>
</evidence>
<dbReference type="PANTHER" id="PTHR11879:SF22">
    <property type="entry name" value="ASPARTATE AMINOTRANSFERASE, MITOCHONDRIAL"/>
    <property type="match status" value="1"/>
</dbReference>
<feature type="signal peptide" evidence="6">
    <location>
        <begin position="1"/>
        <end position="25"/>
    </location>
</feature>
<dbReference type="SUPFAM" id="SSF53383">
    <property type="entry name" value="PLP-dependent transferases"/>
    <property type="match status" value="1"/>
</dbReference>
<dbReference type="InterPro" id="IPR004839">
    <property type="entry name" value="Aminotransferase_I/II_large"/>
</dbReference>
<dbReference type="GO" id="GO:0030170">
    <property type="term" value="F:pyridoxal phosphate binding"/>
    <property type="evidence" value="ECO:0007669"/>
    <property type="project" value="InterPro"/>
</dbReference>
<dbReference type="PANTHER" id="PTHR11879">
    <property type="entry name" value="ASPARTATE AMINOTRANSFERASE"/>
    <property type="match status" value="1"/>
</dbReference>
<dbReference type="EMBL" id="HBIB01010304">
    <property type="protein sequence ID" value="CAE0244405.1"/>
    <property type="molecule type" value="Transcribed_RNA"/>
</dbReference>
<keyword evidence="5" id="KW-0663">Pyridoxal phosphate</keyword>
<dbReference type="GO" id="GO:0005739">
    <property type="term" value="C:mitochondrion"/>
    <property type="evidence" value="ECO:0007669"/>
    <property type="project" value="TreeGrafter"/>
</dbReference>
<feature type="chain" id="PRO_5030894052" description="Aminotransferase class I/classII large domain-containing protein" evidence="6">
    <location>
        <begin position="26"/>
        <end position="99"/>
    </location>
</feature>
<dbReference type="GO" id="GO:0004069">
    <property type="term" value="F:L-aspartate:2-oxoglutarate aminotransferase activity"/>
    <property type="evidence" value="ECO:0007669"/>
    <property type="project" value="UniProtKB-EC"/>
</dbReference>
<evidence type="ECO:0000313" key="8">
    <source>
        <dbReference type="EMBL" id="CAE0244405.1"/>
    </source>
</evidence>
<keyword evidence="4" id="KW-0808">Transferase</keyword>
<dbReference type="AlphaFoldDB" id="A0A7S3D2D8"/>
<evidence type="ECO:0000256" key="2">
    <source>
        <dbReference type="ARBA" id="ARBA00011738"/>
    </source>
</evidence>
<accession>A0A7S3D2D8</accession>
<gene>
    <name evidence="8" type="ORF">PBIL07802_LOCUS6580</name>
</gene>
<sequence length="99" mass="11409">MLFLCQPNLSILTVLCCSLFEQEMAERMNKMRRLLVSNLEKHCTFREWSFLSGQSGMFAYTGLDAKVCKELMRSYHVYLLLTGRISLSGLTEKKCRVCG</sequence>
<dbReference type="Gene3D" id="3.90.1150.10">
    <property type="entry name" value="Aspartate Aminotransferase, domain 1"/>
    <property type="match status" value="1"/>
</dbReference>
<evidence type="ECO:0000259" key="7">
    <source>
        <dbReference type="Pfam" id="PF00155"/>
    </source>
</evidence>
<dbReference type="Pfam" id="PF00155">
    <property type="entry name" value="Aminotran_1_2"/>
    <property type="match status" value="1"/>
</dbReference>
<feature type="domain" description="Aminotransferase class I/classII large" evidence="7">
    <location>
        <begin position="20"/>
        <end position="96"/>
    </location>
</feature>
<keyword evidence="3" id="KW-0032">Aminotransferase</keyword>
<keyword evidence="6" id="KW-0732">Signal</keyword>
<reference evidence="8" key="1">
    <citation type="submission" date="2021-01" db="EMBL/GenBank/DDBJ databases">
        <authorList>
            <person name="Corre E."/>
            <person name="Pelletier E."/>
            <person name="Niang G."/>
            <person name="Scheremetjew M."/>
            <person name="Finn R."/>
            <person name="Kale V."/>
            <person name="Holt S."/>
            <person name="Cochrane G."/>
            <person name="Meng A."/>
            <person name="Brown T."/>
            <person name="Cohen L."/>
        </authorList>
    </citation>
    <scope>NUCLEOTIDE SEQUENCE</scope>
    <source>
        <strain evidence="8">NIES-2562</strain>
    </source>
</reference>
<protein>
    <recommendedName>
        <fullName evidence="7">Aminotransferase class I/classII large domain-containing protein</fullName>
    </recommendedName>
</protein>
<dbReference type="InterPro" id="IPR000796">
    <property type="entry name" value="Asp_trans"/>
</dbReference>
<dbReference type="InterPro" id="IPR015422">
    <property type="entry name" value="PyrdxlP-dep_Trfase_small"/>
</dbReference>
<organism evidence="8">
    <name type="scientific">Palpitomonas bilix</name>
    <dbReference type="NCBI Taxonomy" id="652834"/>
    <lineage>
        <taxon>Eukaryota</taxon>
        <taxon>Eukaryota incertae sedis</taxon>
    </lineage>
</organism>